<organism evidence="2">
    <name type="scientific">uncultured Thermomicrobiales bacterium</name>
    <dbReference type="NCBI Taxonomy" id="1645740"/>
    <lineage>
        <taxon>Bacteria</taxon>
        <taxon>Pseudomonadati</taxon>
        <taxon>Thermomicrobiota</taxon>
        <taxon>Thermomicrobia</taxon>
        <taxon>Thermomicrobiales</taxon>
        <taxon>environmental samples</taxon>
    </lineage>
</organism>
<sequence length="70" mass="7064">MAAERRGSGPPAWVGRPPPRRLRARSFLVAAAPVGGRGAGGPRRAERRPGETGGPDGRGAVAAGRTGPGR</sequence>
<protein>
    <submittedName>
        <fullName evidence="2">Uncharacterized protein</fullName>
    </submittedName>
</protein>
<dbReference type="EMBL" id="CADCWF010000268">
    <property type="protein sequence ID" value="CAA9572589.1"/>
    <property type="molecule type" value="Genomic_DNA"/>
</dbReference>
<feature type="region of interest" description="Disordered" evidence="1">
    <location>
        <begin position="33"/>
        <end position="70"/>
    </location>
</feature>
<gene>
    <name evidence="2" type="ORF">AVDCRST_MAG59-3701</name>
</gene>
<evidence type="ECO:0000313" key="2">
    <source>
        <dbReference type="EMBL" id="CAA9572589.1"/>
    </source>
</evidence>
<name>A0A6J4V9H2_9BACT</name>
<accession>A0A6J4V9H2</accession>
<dbReference type="AlphaFoldDB" id="A0A6J4V9H2"/>
<evidence type="ECO:0000256" key="1">
    <source>
        <dbReference type="SAM" id="MobiDB-lite"/>
    </source>
</evidence>
<reference evidence="2" key="1">
    <citation type="submission" date="2020-02" db="EMBL/GenBank/DDBJ databases">
        <authorList>
            <person name="Meier V. D."/>
        </authorList>
    </citation>
    <scope>NUCLEOTIDE SEQUENCE</scope>
    <source>
        <strain evidence="2">AVDCRST_MAG59</strain>
    </source>
</reference>
<proteinExistence type="predicted"/>